<dbReference type="AlphaFoldDB" id="A0AAE0BW22"/>
<name>A0AAE0BW22_9CHLO</name>
<accession>A0AAE0BW22</accession>
<evidence type="ECO:0000313" key="2">
    <source>
        <dbReference type="Proteomes" id="UP001190700"/>
    </source>
</evidence>
<sequence>MAWDESNQSAAGDEGSISSSIVENNKLLASTRTAKVASSSVKSGRKPVSSVTNAACRAETILVKMAAAWGSAPENLPSLPSNNLRWTCFATFMSKCSRCKVRTDAKNVAPAELAAGCAAVGVAGVLACLATTESKIVLNVRRRCAMLAVDLVEATMMKKTTGVE</sequence>
<reference evidence="1 2" key="1">
    <citation type="journal article" date="2015" name="Genome Biol. Evol.">
        <title>Comparative Genomics of a Bacterivorous Green Alga Reveals Evolutionary Causalities and Consequences of Phago-Mixotrophic Mode of Nutrition.</title>
        <authorList>
            <person name="Burns J.A."/>
            <person name="Paasch A."/>
            <person name="Narechania A."/>
            <person name="Kim E."/>
        </authorList>
    </citation>
    <scope>NUCLEOTIDE SEQUENCE [LARGE SCALE GENOMIC DNA]</scope>
    <source>
        <strain evidence="1 2">PLY_AMNH</strain>
    </source>
</reference>
<dbReference type="EMBL" id="LGRX02033103">
    <property type="protein sequence ID" value="KAK3242910.1"/>
    <property type="molecule type" value="Genomic_DNA"/>
</dbReference>
<dbReference type="Proteomes" id="UP001190700">
    <property type="component" value="Unassembled WGS sequence"/>
</dbReference>
<organism evidence="1 2">
    <name type="scientific">Cymbomonas tetramitiformis</name>
    <dbReference type="NCBI Taxonomy" id="36881"/>
    <lineage>
        <taxon>Eukaryota</taxon>
        <taxon>Viridiplantae</taxon>
        <taxon>Chlorophyta</taxon>
        <taxon>Pyramimonadophyceae</taxon>
        <taxon>Pyramimonadales</taxon>
        <taxon>Pyramimonadaceae</taxon>
        <taxon>Cymbomonas</taxon>
    </lineage>
</organism>
<comment type="caution">
    <text evidence="1">The sequence shown here is derived from an EMBL/GenBank/DDBJ whole genome shotgun (WGS) entry which is preliminary data.</text>
</comment>
<evidence type="ECO:0000313" key="1">
    <source>
        <dbReference type="EMBL" id="KAK3242910.1"/>
    </source>
</evidence>
<keyword evidence="2" id="KW-1185">Reference proteome</keyword>
<protein>
    <submittedName>
        <fullName evidence="1">Uncharacterized protein</fullName>
    </submittedName>
</protein>
<gene>
    <name evidence="1" type="ORF">CYMTET_47410</name>
</gene>
<proteinExistence type="predicted"/>